<name>A0A5J5C535_9ASTE</name>
<protein>
    <submittedName>
        <fullName evidence="2">Uncharacterized protein</fullName>
    </submittedName>
</protein>
<accession>A0A5J5C535</accession>
<dbReference type="Proteomes" id="UP000325577">
    <property type="component" value="Linkage Group LG0"/>
</dbReference>
<gene>
    <name evidence="2" type="ORF">F0562_002112</name>
</gene>
<evidence type="ECO:0000256" key="1">
    <source>
        <dbReference type="SAM" id="MobiDB-lite"/>
    </source>
</evidence>
<reference evidence="2 3" key="1">
    <citation type="submission" date="2019-09" db="EMBL/GenBank/DDBJ databases">
        <title>A chromosome-level genome assembly of the Chinese tupelo Nyssa sinensis.</title>
        <authorList>
            <person name="Yang X."/>
            <person name="Kang M."/>
            <person name="Yang Y."/>
            <person name="Xiong H."/>
            <person name="Wang M."/>
            <person name="Zhang Z."/>
            <person name="Wang Z."/>
            <person name="Wu H."/>
            <person name="Ma T."/>
            <person name="Liu J."/>
            <person name="Xi Z."/>
        </authorList>
    </citation>
    <scope>NUCLEOTIDE SEQUENCE [LARGE SCALE GENOMIC DNA]</scope>
    <source>
        <strain evidence="2">J267</strain>
        <tissue evidence="2">Leaf</tissue>
    </source>
</reference>
<dbReference type="OrthoDB" id="1886726at2759"/>
<feature type="compositionally biased region" description="Basic and acidic residues" evidence="1">
    <location>
        <begin position="29"/>
        <end position="39"/>
    </location>
</feature>
<feature type="region of interest" description="Disordered" evidence="1">
    <location>
        <begin position="29"/>
        <end position="55"/>
    </location>
</feature>
<evidence type="ECO:0000313" key="2">
    <source>
        <dbReference type="EMBL" id="KAA8550428.1"/>
    </source>
</evidence>
<sequence>MQYSTRNLHGLPLCLSGLTHPLTLSKEMADHDRRRDSMKKQKSQAREALNTDQEMGIHERVLEEIREGKVAGDLADVLHDLSYMCLACTAKAA</sequence>
<proteinExistence type="predicted"/>
<dbReference type="EMBL" id="CM018031">
    <property type="protein sequence ID" value="KAA8550428.1"/>
    <property type="molecule type" value="Genomic_DNA"/>
</dbReference>
<evidence type="ECO:0000313" key="3">
    <source>
        <dbReference type="Proteomes" id="UP000325577"/>
    </source>
</evidence>
<dbReference type="AlphaFoldDB" id="A0A5J5C535"/>
<keyword evidence="3" id="KW-1185">Reference proteome</keyword>
<organism evidence="2 3">
    <name type="scientific">Nyssa sinensis</name>
    <dbReference type="NCBI Taxonomy" id="561372"/>
    <lineage>
        <taxon>Eukaryota</taxon>
        <taxon>Viridiplantae</taxon>
        <taxon>Streptophyta</taxon>
        <taxon>Embryophyta</taxon>
        <taxon>Tracheophyta</taxon>
        <taxon>Spermatophyta</taxon>
        <taxon>Magnoliopsida</taxon>
        <taxon>eudicotyledons</taxon>
        <taxon>Gunneridae</taxon>
        <taxon>Pentapetalae</taxon>
        <taxon>asterids</taxon>
        <taxon>Cornales</taxon>
        <taxon>Nyssaceae</taxon>
        <taxon>Nyssa</taxon>
    </lineage>
</organism>